<evidence type="ECO:0000313" key="2">
    <source>
        <dbReference type="EMBL" id="CAE6450800.1"/>
    </source>
</evidence>
<proteinExistence type="predicted"/>
<dbReference type="AlphaFoldDB" id="A0A8H3GFQ9"/>
<protein>
    <submittedName>
        <fullName evidence="2">Uncharacterized protein</fullName>
    </submittedName>
</protein>
<feature type="region of interest" description="Disordered" evidence="1">
    <location>
        <begin position="1"/>
        <end position="69"/>
    </location>
</feature>
<name>A0A8H3GFQ9_9AGAM</name>
<dbReference type="Proteomes" id="UP000663826">
    <property type="component" value="Unassembled WGS sequence"/>
</dbReference>
<comment type="caution">
    <text evidence="2">The sequence shown here is derived from an EMBL/GenBank/DDBJ whole genome shotgun (WGS) entry which is preliminary data.</text>
</comment>
<feature type="compositionally biased region" description="Low complexity" evidence="1">
    <location>
        <begin position="48"/>
        <end position="69"/>
    </location>
</feature>
<dbReference type="SUPFAM" id="SSF48371">
    <property type="entry name" value="ARM repeat"/>
    <property type="match status" value="1"/>
</dbReference>
<feature type="compositionally biased region" description="Polar residues" evidence="1">
    <location>
        <begin position="12"/>
        <end position="22"/>
    </location>
</feature>
<dbReference type="Gene3D" id="1.25.10.10">
    <property type="entry name" value="Leucine-rich Repeat Variant"/>
    <property type="match status" value="1"/>
</dbReference>
<dbReference type="InterPro" id="IPR016024">
    <property type="entry name" value="ARM-type_fold"/>
</dbReference>
<accession>A0A8H3GFQ9</accession>
<dbReference type="InterPro" id="IPR011989">
    <property type="entry name" value="ARM-like"/>
</dbReference>
<dbReference type="InterPro" id="IPR000225">
    <property type="entry name" value="Armadillo"/>
</dbReference>
<reference evidence="2" key="1">
    <citation type="submission" date="2021-01" db="EMBL/GenBank/DDBJ databases">
        <authorList>
            <person name="Kaushik A."/>
        </authorList>
    </citation>
    <scope>NUCLEOTIDE SEQUENCE</scope>
    <source>
        <strain evidence="2">AG1-1B</strain>
    </source>
</reference>
<dbReference type="SMART" id="SM00185">
    <property type="entry name" value="ARM"/>
    <property type="match status" value="5"/>
</dbReference>
<evidence type="ECO:0000313" key="3">
    <source>
        <dbReference type="Proteomes" id="UP000663826"/>
    </source>
</evidence>
<gene>
    <name evidence="2" type="ORF">RDB_LOCUS78657</name>
</gene>
<evidence type="ECO:0000256" key="1">
    <source>
        <dbReference type="SAM" id="MobiDB-lite"/>
    </source>
</evidence>
<organism evidence="2 3">
    <name type="scientific">Rhizoctonia solani</name>
    <dbReference type="NCBI Taxonomy" id="456999"/>
    <lineage>
        <taxon>Eukaryota</taxon>
        <taxon>Fungi</taxon>
        <taxon>Dikarya</taxon>
        <taxon>Basidiomycota</taxon>
        <taxon>Agaricomycotina</taxon>
        <taxon>Agaricomycetes</taxon>
        <taxon>Cantharellales</taxon>
        <taxon>Ceratobasidiaceae</taxon>
        <taxon>Rhizoctonia</taxon>
    </lineage>
</organism>
<dbReference type="EMBL" id="CAJMWQ010001442">
    <property type="protein sequence ID" value="CAE6450800.1"/>
    <property type="molecule type" value="Genomic_DNA"/>
</dbReference>
<sequence length="494" mass="52450">MPVATVAPLQFPQPTLPNNINQVAEPIENESLPPHPPSYDSVAGSLINANPNSPNSPTSPTSSSQDASAALAVSRSLMTAVNNKADPDETCNLVLEVIRLAKDENMARKLVDAGVIPHLIIELKNSLPNGQGINNIIFALGLLSHDLLSASSIVRPGTARQLIEISKGAQAGPARACLAWCLGRMIQSDDIAAKFIEDGLPELLISWITVSDDRNAQRYCAWTLGTLARNDDLVDQLVEMKAIPVLASHLNLITAPQTNPDPEDLTAALFAVGRFARTIKLSKALAAEGSVEPMVQALKATLDPKVLNWSARAIGCHMRPNSSDMAKVLLRAGAADGLARLPSMVPAEETEALGSFAFAIARFSCAEWSPGTRQQLVEAGVVDALLRALRAAASVPATDPQVHAELALAISFLGDVGGSAIRKEVQDSGGVDILKQLAMQEPPEVRKACETAIRSTTGNVFSRIGASAKAGLNHDWRGGCPEYHIVHPDFDAWT</sequence>